<keyword evidence="2 6" id="KW-0812">Transmembrane</keyword>
<feature type="compositionally biased region" description="Gly residues" evidence="5">
    <location>
        <begin position="341"/>
        <end position="350"/>
    </location>
</feature>
<feature type="compositionally biased region" description="Polar residues" evidence="5">
    <location>
        <begin position="434"/>
        <end position="453"/>
    </location>
</feature>
<feature type="compositionally biased region" description="Basic and acidic residues" evidence="5">
    <location>
        <begin position="603"/>
        <end position="613"/>
    </location>
</feature>
<keyword evidence="7" id="KW-0732">Signal</keyword>
<dbReference type="GeneID" id="87807306"/>
<accession>A0AAF0Y5I1</accession>
<dbReference type="InterPro" id="IPR051694">
    <property type="entry name" value="Immunoregulatory_rcpt-like"/>
</dbReference>
<dbReference type="AlphaFoldDB" id="A0AAF0Y5I1"/>
<feature type="compositionally biased region" description="Polar residues" evidence="5">
    <location>
        <begin position="547"/>
        <end position="565"/>
    </location>
</feature>
<protein>
    <recommendedName>
        <fullName evidence="10">AMP-activated protein kinase glycogen-binding domain-containing protein</fullName>
    </recommendedName>
</protein>
<name>A0AAF0Y5I1_9TREE</name>
<sequence length="692" mass="69823">MRTMSLALLVAALTHAPIVIAQAPAVTPSTTLPAPVAPSPSPATPSTSATPSPSPATVAPSFIFLAMPTATACENVNVMWSYTGQNSDKFGVDIYAFNVGVNQSVPPPSTSTTLSVPAQQTPASSPSPTPATTPAAQPTTAAAQPTTQAPAPAPTTTGIIAAGGGGGAPVAGPPQQNSAPPARREFSYPPLLVARDIFARADINATVTQGWQANVLNTWKVNVPPGRYRLFAIVNDTWHTNAISPDAFTVLQGTDSSCIQVASQNPIVSQPPTSSATSAGTTKPSGSGTAVGSNEGNKSKGIGGGAIAGIIIGVLAGLALLGLLLFCCMRRRRNGSDRARGGLGDGGPGVNGKQVGEPTAFRHLKRPSSFGHIGTSLGSLGRSRDQQHNTLPSDDMSHEKGVSNLGISNLTPLPYRDASLAQNGHLVPPEQQRRASNYSTATSNDNPFETAPSTPIDEKTSFAAPIGLAAAVAAAGGAGAAVAHHQRTSDRNGTDSQTSSTSPSSGDGASSAALVGTPNDPRRLSNPAPGGLAPPPVNLTPAYGTPNPASGRSTPPSPPLTNTAPGSPKPPSSFNSQGISGSPRPPAADRKASLRRKPVPRLAADDEAARSDGHGSGSGSGHDHAGSSEWGHTSAPVEIGRLPELRIGGGPAGDEFGLSAALGLGDRPSSSGNGHGDKKGFQLIPDQPLRQD</sequence>
<feature type="compositionally biased region" description="Low complexity" evidence="5">
    <location>
        <begin position="132"/>
        <end position="160"/>
    </location>
</feature>
<feature type="region of interest" description="Disordered" evidence="5">
    <location>
        <begin position="107"/>
        <end position="184"/>
    </location>
</feature>
<feature type="compositionally biased region" description="Low complexity" evidence="5">
    <location>
        <begin position="44"/>
        <end position="54"/>
    </location>
</feature>
<feature type="region of interest" description="Disordered" evidence="5">
    <location>
        <begin position="266"/>
        <end position="298"/>
    </location>
</feature>
<evidence type="ECO:0000256" key="5">
    <source>
        <dbReference type="SAM" id="MobiDB-lite"/>
    </source>
</evidence>
<evidence type="ECO:0000256" key="4">
    <source>
        <dbReference type="ARBA" id="ARBA00023136"/>
    </source>
</evidence>
<keyword evidence="4 6" id="KW-0472">Membrane</keyword>
<evidence type="ECO:0000256" key="7">
    <source>
        <dbReference type="SAM" id="SignalP"/>
    </source>
</evidence>
<feature type="region of interest" description="Disordered" evidence="5">
    <location>
        <begin position="481"/>
        <end position="692"/>
    </location>
</feature>
<dbReference type="EMBL" id="CP086716">
    <property type="protein sequence ID" value="WOO80540.1"/>
    <property type="molecule type" value="Genomic_DNA"/>
</dbReference>
<dbReference type="PANTHER" id="PTHR15549">
    <property type="entry name" value="PAIRED IMMUNOGLOBULIN-LIKE TYPE 2 RECEPTOR"/>
    <property type="match status" value="1"/>
</dbReference>
<reference evidence="8" key="1">
    <citation type="submission" date="2023-10" db="EMBL/GenBank/DDBJ databases">
        <authorList>
            <person name="Noh H."/>
        </authorList>
    </citation>
    <scope>NUCLEOTIDE SEQUENCE</scope>
    <source>
        <strain evidence="8">DUCC4014</strain>
    </source>
</reference>
<feature type="compositionally biased region" description="Low complexity" evidence="5">
    <location>
        <begin position="110"/>
        <end position="124"/>
    </location>
</feature>
<feature type="compositionally biased region" description="Low complexity" evidence="5">
    <location>
        <begin position="494"/>
        <end position="513"/>
    </location>
</feature>
<evidence type="ECO:0000313" key="9">
    <source>
        <dbReference type="Proteomes" id="UP000827549"/>
    </source>
</evidence>
<evidence type="ECO:0000256" key="1">
    <source>
        <dbReference type="ARBA" id="ARBA00004167"/>
    </source>
</evidence>
<feature type="transmembrane region" description="Helical" evidence="6">
    <location>
        <begin position="306"/>
        <end position="328"/>
    </location>
</feature>
<dbReference type="GO" id="GO:0016020">
    <property type="term" value="C:membrane"/>
    <property type="evidence" value="ECO:0007669"/>
    <property type="project" value="UniProtKB-SubCell"/>
</dbReference>
<feature type="compositionally biased region" description="Low complexity" evidence="5">
    <location>
        <begin position="271"/>
        <end position="290"/>
    </location>
</feature>
<gene>
    <name evidence="8" type="ORF">LOC62_03G004066</name>
</gene>
<organism evidence="8 9">
    <name type="scientific">Vanrija pseudolonga</name>
    <dbReference type="NCBI Taxonomy" id="143232"/>
    <lineage>
        <taxon>Eukaryota</taxon>
        <taxon>Fungi</taxon>
        <taxon>Dikarya</taxon>
        <taxon>Basidiomycota</taxon>
        <taxon>Agaricomycotina</taxon>
        <taxon>Tremellomycetes</taxon>
        <taxon>Trichosporonales</taxon>
        <taxon>Trichosporonaceae</taxon>
        <taxon>Vanrija</taxon>
    </lineage>
</organism>
<proteinExistence type="predicted"/>
<keyword evidence="9" id="KW-1185">Reference proteome</keyword>
<evidence type="ECO:0008006" key="10">
    <source>
        <dbReference type="Google" id="ProtNLM"/>
    </source>
</evidence>
<feature type="region of interest" description="Disordered" evidence="5">
    <location>
        <begin position="30"/>
        <end position="54"/>
    </location>
</feature>
<dbReference type="GO" id="GO:0071944">
    <property type="term" value="C:cell periphery"/>
    <property type="evidence" value="ECO:0007669"/>
    <property type="project" value="UniProtKB-ARBA"/>
</dbReference>
<keyword evidence="3 6" id="KW-1133">Transmembrane helix</keyword>
<evidence type="ECO:0000256" key="3">
    <source>
        <dbReference type="ARBA" id="ARBA00022989"/>
    </source>
</evidence>
<feature type="region of interest" description="Disordered" evidence="5">
    <location>
        <begin position="336"/>
        <end position="408"/>
    </location>
</feature>
<dbReference type="Proteomes" id="UP000827549">
    <property type="component" value="Chromosome 3"/>
</dbReference>
<comment type="subcellular location">
    <subcellularLocation>
        <location evidence="1">Membrane</location>
        <topology evidence="1">Single-pass membrane protein</topology>
    </subcellularLocation>
</comment>
<evidence type="ECO:0000256" key="2">
    <source>
        <dbReference type="ARBA" id="ARBA00022692"/>
    </source>
</evidence>
<feature type="signal peptide" evidence="7">
    <location>
        <begin position="1"/>
        <end position="21"/>
    </location>
</feature>
<dbReference type="RefSeq" id="XP_062626572.1">
    <property type="nucleotide sequence ID" value="XM_062770588.1"/>
</dbReference>
<evidence type="ECO:0000256" key="6">
    <source>
        <dbReference type="SAM" id="Phobius"/>
    </source>
</evidence>
<feature type="chain" id="PRO_5042174389" description="AMP-activated protein kinase glycogen-binding domain-containing protein" evidence="7">
    <location>
        <begin position="22"/>
        <end position="692"/>
    </location>
</feature>
<feature type="region of interest" description="Disordered" evidence="5">
    <location>
        <begin position="428"/>
        <end position="457"/>
    </location>
</feature>
<evidence type="ECO:0000313" key="8">
    <source>
        <dbReference type="EMBL" id="WOO80540.1"/>
    </source>
</evidence>